<accession>A0A1V6PKJ9</accession>
<name>A0A1V6PKJ9_PENDC</name>
<dbReference type="OrthoDB" id="2891848at2759"/>
<organism evidence="1 2">
    <name type="scientific">Penicillium decumbens</name>
    <dbReference type="NCBI Taxonomy" id="69771"/>
    <lineage>
        <taxon>Eukaryota</taxon>
        <taxon>Fungi</taxon>
        <taxon>Dikarya</taxon>
        <taxon>Ascomycota</taxon>
        <taxon>Pezizomycotina</taxon>
        <taxon>Eurotiomycetes</taxon>
        <taxon>Eurotiomycetidae</taxon>
        <taxon>Eurotiales</taxon>
        <taxon>Aspergillaceae</taxon>
        <taxon>Penicillium</taxon>
    </lineage>
</organism>
<dbReference type="Proteomes" id="UP000191522">
    <property type="component" value="Unassembled WGS sequence"/>
</dbReference>
<keyword evidence="2" id="KW-1185">Reference proteome</keyword>
<dbReference type="GO" id="GO:0072330">
    <property type="term" value="P:monocarboxylic acid biosynthetic process"/>
    <property type="evidence" value="ECO:0007669"/>
    <property type="project" value="UniProtKB-ARBA"/>
</dbReference>
<comment type="caution">
    <text evidence="1">The sequence shown here is derived from an EMBL/GenBank/DDBJ whole genome shotgun (WGS) entry which is preliminary data.</text>
</comment>
<dbReference type="InterPro" id="IPR029058">
    <property type="entry name" value="AB_hydrolase_fold"/>
</dbReference>
<dbReference type="AlphaFoldDB" id="A0A1V6PKJ9"/>
<dbReference type="Gene3D" id="3.40.50.1820">
    <property type="entry name" value="alpha/beta hydrolase"/>
    <property type="match status" value="1"/>
</dbReference>
<reference evidence="2" key="1">
    <citation type="journal article" date="2017" name="Nat. Microbiol.">
        <title>Global analysis of biosynthetic gene clusters reveals vast potential of secondary metabolite production in Penicillium species.</title>
        <authorList>
            <person name="Nielsen J.C."/>
            <person name="Grijseels S."/>
            <person name="Prigent S."/>
            <person name="Ji B."/>
            <person name="Dainat J."/>
            <person name="Nielsen K.F."/>
            <person name="Frisvad J.C."/>
            <person name="Workman M."/>
            <person name="Nielsen J."/>
        </authorList>
    </citation>
    <scope>NUCLEOTIDE SEQUENCE [LARGE SCALE GENOMIC DNA]</scope>
    <source>
        <strain evidence="2">IBT 11843</strain>
    </source>
</reference>
<dbReference type="GO" id="GO:0017000">
    <property type="term" value="P:antibiotic biosynthetic process"/>
    <property type="evidence" value="ECO:0007669"/>
    <property type="project" value="UniProtKB-ARBA"/>
</dbReference>
<proteinExistence type="predicted"/>
<evidence type="ECO:0000313" key="2">
    <source>
        <dbReference type="Proteomes" id="UP000191522"/>
    </source>
</evidence>
<dbReference type="EMBL" id="MDYL01000002">
    <property type="protein sequence ID" value="OQD77570.1"/>
    <property type="molecule type" value="Genomic_DNA"/>
</dbReference>
<gene>
    <name evidence="1" type="ORF">PENDEC_c002G02622</name>
</gene>
<evidence type="ECO:0000313" key="1">
    <source>
        <dbReference type="EMBL" id="OQD77570.1"/>
    </source>
</evidence>
<evidence type="ECO:0008006" key="3">
    <source>
        <dbReference type="Google" id="ProtNLM"/>
    </source>
</evidence>
<protein>
    <recommendedName>
        <fullName evidence="3">AB hydrolase-1 domain-containing protein</fullName>
    </recommendedName>
</protein>
<sequence length="174" mass="18917">MTQPPSLYPNEVLTTIAEYPTLYNFQPSTTNSTKPLIICIPGSIHLARIFYGHTPQNFLTHHLNGRGFNVLSISYPIESTPPTMPPTAPHFRIKDWGLQAATTAKMVIEQHALPASVILVGWSMGGRVLVPFTTSARDLGLHVELFISFAGTPGISGIRPNRYTGKGGGDGTFE</sequence>
<dbReference type="SUPFAM" id="SSF53474">
    <property type="entry name" value="alpha/beta-Hydrolases"/>
    <property type="match status" value="1"/>
</dbReference>